<evidence type="ECO:0000259" key="1">
    <source>
        <dbReference type="PROSITE" id="PS50090"/>
    </source>
</evidence>
<dbReference type="InterPro" id="IPR027417">
    <property type="entry name" value="P-loop_NTPase"/>
</dbReference>
<feature type="domain" description="Myb-like" evidence="1">
    <location>
        <begin position="651"/>
        <end position="712"/>
    </location>
</feature>
<protein>
    <submittedName>
        <fullName evidence="2">E1A-binding protein p400-like</fullName>
    </submittedName>
</protein>
<comment type="caution">
    <text evidence="2">The sequence shown here is derived from an EMBL/GenBank/DDBJ whole genome shotgun (WGS) entry which is preliminary data.</text>
</comment>
<name>A0ABC9XIN9_GRUJA</name>
<organism evidence="2 3">
    <name type="scientific">Grus japonensis</name>
    <name type="common">Japanese crane</name>
    <name type="synonym">Red-crowned crane</name>
    <dbReference type="NCBI Taxonomy" id="30415"/>
    <lineage>
        <taxon>Eukaryota</taxon>
        <taxon>Metazoa</taxon>
        <taxon>Chordata</taxon>
        <taxon>Craniata</taxon>
        <taxon>Vertebrata</taxon>
        <taxon>Euteleostomi</taxon>
        <taxon>Archelosauria</taxon>
        <taxon>Archosauria</taxon>
        <taxon>Dinosauria</taxon>
        <taxon>Saurischia</taxon>
        <taxon>Theropoda</taxon>
        <taxon>Coelurosauria</taxon>
        <taxon>Aves</taxon>
        <taxon>Neognathae</taxon>
        <taxon>Neoaves</taxon>
        <taxon>Gruiformes</taxon>
        <taxon>Gruidae</taxon>
        <taxon>Grus</taxon>
    </lineage>
</organism>
<dbReference type="CDD" id="cd00167">
    <property type="entry name" value="SANT"/>
    <property type="match status" value="1"/>
</dbReference>
<gene>
    <name evidence="2" type="ORF">GRJ2_002161000</name>
</gene>
<sequence length="791" mass="90785">MGRLRPDGPQQPPAFGSPRQCPFVVALRDAASEPPEGKLILSVARCHKDMIHHKETCKKREEKQLKAVAAFTAREIEHFWSTMKQVVDLKLQVELEERRKKALNSQNISKKGNWGPILVVSQNFNVLKWEIELKCWCPALKILLYLGNPGELLKKRQVVQSFILQRSKIHVEKQLPRKYEHVLTCKLSNRQKSMYKDILSQPRLFTPVQYGQKPEGRTRDFSRSRLQQTVDTATIVAHLHEKIQRRQPVAMFSEYQHRKASKVALGPMASTAGAQMRIAQPEKPVTLQFRGKTFTLSYSQFCQLIGGQSLKHQGVSHIDVDSVVFYDTDLDPRMGTKAKEWCDKIARGRDIHIYRLISVNSVEERLFKNGIKHLIQEMAAQGDDCSTDFLTQVLCSECGKEDSRKFTEETRSEIRDDIDSELHDSRNTIVPSQLEQLASYVDQLKPIEKYALNFLELFHTLNDQKSQKVNEELRTANTKWEYQHAKELEKVEEKLQQEVKEELLTYTREDAYNTEFVCEGPDGEIEIMPLWTPPVVPENHDDVYTDSVMCLTYTSTPIPESKLPPLFVGRACKRWRTDLSPSDERKKHCHRRMVVPPPSLFNQVTPRILKTRQKGKAQKTLLWLKQKTYSARPLSALIKLAADAGQDSPAWLVAEDLALLKAVKQLQALPLNLAIVSPAQTANWDFVSDVVNSCNYVYRSPKQCQNHYIKAFAGPEGKIMGGYPLHVRQAYAKDQNSERTQIYMNHFELMTMTARKRSSSDRFLAECYDKLLPMSEAVSTCAEPMTMQEKI</sequence>
<proteinExistence type="predicted"/>
<dbReference type="InterPro" id="IPR038718">
    <property type="entry name" value="SNF2-like_sf"/>
</dbReference>
<dbReference type="Gene3D" id="1.10.10.60">
    <property type="entry name" value="Homeodomain-like"/>
    <property type="match status" value="1"/>
</dbReference>
<dbReference type="Gene3D" id="3.40.50.300">
    <property type="entry name" value="P-loop containing nucleotide triphosphate hydrolases"/>
    <property type="match status" value="2"/>
</dbReference>
<dbReference type="PANTHER" id="PTHR46459">
    <property type="entry name" value="E1A-BINDING PROTEIN P400-RELATED"/>
    <property type="match status" value="1"/>
</dbReference>
<dbReference type="Gene3D" id="3.40.50.10810">
    <property type="entry name" value="Tandem AAA-ATPase domain"/>
    <property type="match status" value="1"/>
</dbReference>
<reference evidence="2 3" key="1">
    <citation type="submission" date="2024-06" db="EMBL/GenBank/DDBJ databases">
        <title>The draft genome of Grus japonensis, version 3.</title>
        <authorList>
            <person name="Nabeshima K."/>
            <person name="Suzuki S."/>
            <person name="Onuma M."/>
        </authorList>
    </citation>
    <scope>NUCLEOTIDE SEQUENCE [LARGE SCALE GENOMIC DNA]</scope>
    <source>
        <strain evidence="2 3">451A</strain>
    </source>
</reference>
<evidence type="ECO:0000313" key="2">
    <source>
        <dbReference type="EMBL" id="GAB0196957.1"/>
    </source>
</evidence>
<evidence type="ECO:0000313" key="3">
    <source>
        <dbReference type="Proteomes" id="UP001623348"/>
    </source>
</evidence>
<dbReference type="Pfam" id="PF00176">
    <property type="entry name" value="SNF2-rel_dom"/>
    <property type="match status" value="1"/>
</dbReference>
<accession>A0ABC9XIN9</accession>
<dbReference type="AlphaFoldDB" id="A0ABC9XIN9"/>
<dbReference type="PROSITE" id="PS50090">
    <property type="entry name" value="MYB_LIKE"/>
    <property type="match status" value="1"/>
</dbReference>
<dbReference type="InterPro" id="IPR000330">
    <property type="entry name" value="SNF2_N"/>
</dbReference>
<dbReference type="Proteomes" id="UP001623348">
    <property type="component" value="Unassembled WGS sequence"/>
</dbReference>
<keyword evidence="3" id="KW-1185">Reference proteome</keyword>
<dbReference type="InterPro" id="IPR001005">
    <property type="entry name" value="SANT/Myb"/>
</dbReference>
<dbReference type="EMBL" id="BAAFJT010000016">
    <property type="protein sequence ID" value="GAB0196957.1"/>
    <property type="molecule type" value="Genomic_DNA"/>
</dbReference>
<dbReference type="PANTHER" id="PTHR46459:SF1">
    <property type="entry name" value="E1A-BINDING PROTEIN P400"/>
    <property type="match status" value="1"/>
</dbReference>